<feature type="domain" description="NodB homology" evidence="5">
    <location>
        <begin position="93"/>
        <end position="196"/>
    </location>
</feature>
<dbReference type="InterPro" id="IPR011330">
    <property type="entry name" value="Glyco_hydro/deAcase_b/a-brl"/>
</dbReference>
<keyword evidence="7" id="KW-1185">Reference proteome</keyword>
<accession>A0A1W6NW28</accession>
<dbReference type="InterPro" id="IPR002509">
    <property type="entry name" value="NODB_dom"/>
</dbReference>
<dbReference type="PANTHER" id="PTHR43123:SF4">
    <property type="entry name" value="POLYSACCHARIDE DEACETYLASE"/>
    <property type="match status" value="1"/>
</dbReference>
<dbReference type="RefSeq" id="WP_085785133.1">
    <property type="nucleotide sequence ID" value="NZ_CP019937.1"/>
</dbReference>
<dbReference type="SUPFAM" id="SSF88713">
    <property type="entry name" value="Glycoside hydrolase/deacetylase"/>
    <property type="match status" value="1"/>
</dbReference>
<dbReference type="GO" id="GO:0005975">
    <property type="term" value="P:carbohydrate metabolic process"/>
    <property type="evidence" value="ECO:0007669"/>
    <property type="project" value="InterPro"/>
</dbReference>
<dbReference type="GO" id="GO:0016810">
    <property type="term" value="F:hydrolase activity, acting on carbon-nitrogen (but not peptide) bonds"/>
    <property type="evidence" value="ECO:0007669"/>
    <property type="project" value="InterPro"/>
</dbReference>
<dbReference type="EMBL" id="CP019937">
    <property type="protein sequence ID" value="ARO13409.1"/>
    <property type="molecule type" value="Genomic_DNA"/>
</dbReference>
<name>A0A1W6NW28_9RHOB</name>
<dbReference type="Pfam" id="PF01522">
    <property type="entry name" value="Polysacc_deac_1"/>
    <property type="match status" value="1"/>
</dbReference>
<proteinExistence type="inferred from homology"/>
<dbReference type="AlphaFoldDB" id="A0A1W6NW28"/>
<evidence type="ECO:0000256" key="1">
    <source>
        <dbReference type="ARBA" id="ARBA00003236"/>
    </source>
</evidence>
<dbReference type="KEGG" id="kro:BVG79_00049"/>
<dbReference type="STRING" id="92947.BVG79_00049"/>
<comment type="similarity">
    <text evidence="2">Belongs to the polysaccharide deacetylase family.</text>
</comment>
<dbReference type="Proteomes" id="UP000242447">
    <property type="component" value="Chromosome"/>
</dbReference>
<gene>
    <name evidence="6" type="ORF">BVG79_00049</name>
</gene>
<protein>
    <recommendedName>
        <fullName evidence="3">Chitooligosaccharide deacetylase</fullName>
    </recommendedName>
    <alternativeName>
        <fullName evidence="4">Nodulation protein B</fullName>
    </alternativeName>
</protein>
<dbReference type="Gene3D" id="3.20.20.370">
    <property type="entry name" value="Glycoside hydrolase/deacetylase"/>
    <property type="match status" value="1"/>
</dbReference>
<comment type="function">
    <text evidence="1">Is involved in generating a small heat-stable compound (Nod), an acylated oligomer of N-acetylglucosamine, that stimulates mitosis in various plant protoplasts.</text>
</comment>
<dbReference type="OrthoDB" id="9787041at2"/>
<sequence>MSSYLPDSVTPDARIDADYFNYPHRRKGLDHDRFDRRFLRDMPVRNWTDGSRLKLWVTVHFEHFPMDMPAKPFVPPGGMDRPYPSVWDFSTRDYGNRVGIFRLFKVLDKYGIKATAAMNSVVAQRYPYLLQEILRRDWEVAAAGTDMGHLFHGQMDPAAEVALVQESFSTLRSLSGQAVTGWHSPAFSQSAQTPDLVAAEGGKWIADWINDDMPYAFRTSAGDLTQMPLSWDLSDHKILHNQNMAIPDYEWQINGAFAALDAESKTEGARILSLSLSPWIIAQPSRIRALDRMLGQFLGNEGVSHATGEALRSDWVAMGGNA</sequence>
<organism evidence="6 7">
    <name type="scientific">Ketogulonicigenium robustum</name>
    <dbReference type="NCBI Taxonomy" id="92947"/>
    <lineage>
        <taxon>Bacteria</taxon>
        <taxon>Pseudomonadati</taxon>
        <taxon>Pseudomonadota</taxon>
        <taxon>Alphaproteobacteria</taxon>
        <taxon>Rhodobacterales</taxon>
        <taxon>Roseobacteraceae</taxon>
        <taxon>Ketogulonicigenium</taxon>
    </lineage>
</organism>
<evidence type="ECO:0000256" key="3">
    <source>
        <dbReference type="ARBA" id="ARBA00020071"/>
    </source>
</evidence>
<dbReference type="PANTHER" id="PTHR43123">
    <property type="entry name" value="POLYSACCHARIDE DEACETYLASE-RELATED"/>
    <property type="match status" value="1"/>
</dbReference>
<evidence type="ECO:0000313" key="6">
    <source>
        <dbReference type="EMBL" id="ARO13409.1"/>
    </source>
</evidence>
<reference evidence="6 7" key="1">
    <citation type="submission" date="2017-02" db="EMBL/GenBank/DDBJ databases">
        <title>Ketogulonicigenium robustum SPU B003 Genome sequencing and assembly.</title>
        <authorList>
            <person name="Li Y."/>
            <person name="Liu L."/>
            <person name="Wang C."/>
            <person name="Zhang M."/>
            <person name="Zhang T."/>
            <person name="Zhang Y."/>
        </authorList>
    </citation>
    <scope>NUCLEOTIDE SEQUENCE [LARGE SCALE GENOMIC DNA]</scope>
    <source>
        <strain evidence="6 7">SPU_B003</strain>
    </source>
</reference>
<evidence type="ECO:0000313" key="7">
    <source>
        <dbReference type="Proteomes" id="UP000242447"/>
    </source>
</evidence>
<evidence type="ECO:0000259" key="5">
    <source>
        <dbReference type="Pfam" id="PF01522"/>
    </source>
</evidence>
<evidence type="ECO:0000256" key="2">
    <source>
        <dbReference type="ARBA" id="ARBA00010973"/>
    </source>
</evidence>
<evidence type="ECO:0000256" key="4">
    <source>
        <dbReference type="ARBA" id="ARBA00032976"/>
    </source>
</evidence>